<gene>
    <name evidence="8" type="ORF">GSD1FS_0290</name>
</gene>
<keyword evidence="5" id="KW-1278">Translocase</keyword>
<evidence type="ECO:0000256" key="5">
    <source>
        <dbReference type="ARBA" id="ARBA00022967"/>
    </source>
</evidence>
<proteinExistence type="predicted"/>
<name>A0A7K1J2W2_9BIFI</name>
<dbReference type="EMBL" id="WNLP01000001">
    <property type="protein sequence ID" value="MUH58988.1"/>
    <property type="molecule type" value="Genomic_DNA"/>
</dbReference>
<dbReference type="SUPFAM" id="SSF52540">
    <property type="entry name" value="P-loop containing nucleoside triphosphate hydrolases"/>
    <property type="match status" value="1"/>
</dbReference>
<dbReference type="GO" id="GO:0005524">
    <property type="term" value="F:ATP binding"/>
    <property type="evidence" value="ECO:0007669"/>
    <property type="project" value="UniProtKB-KW"/>
</dbReference>
<dbReference type="InterPro" id="IPR027417">
    <property type="entry name" value="P-loop_NTPase"/>
</dbReference>
<dbReference type="InterPro" id="IPR003593">
    <property type="entry name" value="AAA+_ATPase"/>
</dbReference>
<evidence type="ECO:0000256" key="3">
    <source>
        <dbReference type="ARBA" id="ARBA00022741"/>
    </source>
</evidence>
<keyword evidence="1" id="KW-0813">Transport</keyword>
<evidence type="ECO:0000256" key="6">
    <source>
        <dbReference type="ARBA" id="ARBA00023136"/>
    </source>
</evidence>
<accession>A0A7K1J2W2</accession>
<keyword evidence="4 8" id="KW-0067">ATP-binding</keyword>
<keyword evidence="9" id="KW-1185">Reference proteome</keyword>
<dbReference type="PANTHER" id="PTHR42788:SF17">
    <property type="entry name" value="ALIPHATIC SULFONATES IMPORT ATP-BINDING PROTEIN SSUB"/>
    <property type="match status" value="1"/>
</dbReference>
<dbReference type="GO" id="GO:0016887">
    <property type="term" value="F:ATP hydrolysis activity"/>
    <property type="evidence" value="ECO:0007669"/>
    <property type="project" value="InterPro"/>
</dbReference>
<evidence type="ECO:0000259" key="7">
    <source>
        <dbReference type="PROSITE" id="PS50893"/>
    </source>
</evidence>
<sequence>MSGAPLVTLEHVGRSFDERPVLEDISLEIRSGEFVSLIGRSGCGKSTLLRIIAGLIEPTHGARTLNGTYAFGFQDARLVPWLRVWDNVTLGMAGDSRKSAHLSQRLGSTARKALARRALEHVQLPDVANQWPQTLSGGQMQRVSLARALVRDPDLLLLDEPFGALDALTRWDMQNLLLDLRRQSRASNSDGFATIMVTHDIDEALRLSDRVLVLRDGRIHDELRLDAASHRPRNHAALERLLRESLRA</sequence>
<dbReference type="Proteomes" id="UP000487882">
    <property type="component" value="Unassembled WGS sequence"/>
</dbReference>
<dbReference type="Pfam" id="PF00005">
    <property type="entry name" value="ABC_tran"/>
    <property type="match status" value="1"/>
</dbReference>
<dbReference type="RefSeq" id="WP_155588042.1">
    <property type="nucleotide sequence ID" value="NZ_WNLP01000001.1"/>
</dbReference>
<dbReference type="InterPro" id="IPR003439">
    <property type="entry name" value="ABC_transporter-like_ATP-bd"/>
</dbReference>
<dbReference type="InterPro" id="IPR017871">
    <property type="entry name" value="ABC_transporter-like_CS"/>
</dbReference>
<comment type="caution">
    <text evidence="8">The sequence shown here is derived from an EMBL/GenBank/DDBJ whole genome shotgun (WGS) entry which is preliminary data.</text>
</comment>
<protein>
    <submittedName>
        <fullName evidence="8">ABC transporter ATP-binding protein</fullName>
    </submittedName>
</protein>
<evidence type="ECO:0000256" key="2">
    <source>
        <dbReference type="ARBA" id="ARBA00022475"/>
    </source>
</evidence>
<dbReference type="AlphaFoldDB" id="A0A7K1J2W2"/>
<keyword evidence="2" id="KW-1003">Cell membrane</keyword>
<keyword evidence="3" id="KW-0547">Nucleotide-binding</keyword>
<evidence type="ECO:0000313" key="8">
    <source>
        <dbReference type="EMBL" id="MUH58988.1"/>
    </source>
</evidence>
<evidence type="ECO:0000256" key="4">
    <source>
        <dbReference type="ARBA" id="ARBA00022840"/>
    </source>
</evidence>
<reference evidence="8 9" key="1">
    <citation type="submission" date="2019-09" db="EMBL/GenBank/DDBJ databases">
        <title>Bifidobacterium canis sp. nov., isolated from the digestive tract of German Shepherd dog puppy.</title>
        <authorList>
            <person name="Bunesova V."/>
        </authorList>
    </citation>
    <scope>NUCLEOTIDE SEQUENCE [LARGE SCALE GENOMIC DNA]</scope>
    <source>
        <strain evidence="8 9">GSD1FS</strain>
    </source>
</reference>
<organism evidence="8 9">
    <name type="scientific">Bifidobacterium canis</name>
    <dbReference type="NCBI Taxonomy" id="2610880"/>
    <lineage>
        <taxon>Bacteria</taxon>
        <taxon>Bacillati</taxon>
        <taxon>Actinomycetota</taxon>
        <taxon>Actinomycetes</taxon>
        <taxon>Bifidobacteriales</taxon>
        <taxon>Bifidobacteriaceae</taxon>
        <taxon>Bifidobacterium</taxon>
    </lineage>
</organism>
<keyword evidence="6" id="KW-0472">Membrane</keyword>
<feature type="domain" description="ABC transporter" evidence="7">
    <location>
        <begin position="7"/>
        <end position="241"/>
    </location>
</feature>
<dbReference type="PROSITE" id="PS00211">
    <property type="entry name" value="ABC_TRANSPORTER_1"/>
    <property type="match status" value="1"/>
</dbReference>
<dbReference type="PROSITE" id="PS50893">
    <property type="entry name" value="ABC_TRANSPORTER_2"/>
    <property type="match status" value="1"/>
</dbReference>
<dbReference type="InterPro" id="IPR050166">
    <property type="entry name" value="ABC_transporter_ATP-bind"/>
</dbReference>
<dbReference type="SMART" id="SM00382">
    <property type="entry name" value="AAA"/>
    <property type="match status" value="1"/>
</dbReference>
<dbReference type="Gene3D" id="3.40.50.300">
    <property type="entry name" value="P-loop containing nucleotide triphosphate hydrolases"/>
    <property type="match status" value="1"/>
</dbReference>
<evidence type="ECO:0000256" key="1">
    <source>
        <dbReference type="ARBA" id="ARBA00022448"/>
    </source>
</evidence>
<evidence type="ECO:0000313" key="9">
    <source>
        <dbReference type="Proteomes" id="UP000487882"/>
    </source>
</evidence>
<dbReference type="PANTHER" id="PTHR42788">
    <property type="entry name" value="TAURINE IMPORT ATP-BINDING PROTEIN-RELATED"/>
    <property type="match status" value="1"/>
</dbReference>